<name>A0A8H7LRH7_9AGAM</name>
<dbReference type="AlphaFoldDB" id="A0A8H7LRH7"/>
<dbReference type="EMBL" id="JACYCD010000369">
    <property type="protein sequence ID" value="KAF8695667.1"/>
    <property type="molecule type" value="Genomic_DNA"/>
</dbReference>
<accession>A0A8H7LRH7</accession>
<feature type="non-terminal residue" evidence="1">
    <location>
        <position position="373"/>
    </location>
</feature>
<gene>
    <name evidence="1" type="ORF">RHS03_08029</name>
</gene>
<evidence type="ECO:0000313" key="2">
    <source>
        <dbReference type="Proteomes" id="UP000602905"/>
    </source>
</evidence>
<comment type="caution">
    <text evidence="1">The sequence shown here is derived from an EMBL/GenBank/DDBJ whole genome shotgun (WGS) entry which is preliminary data.</text>
</comment>
<organism evidence="1 2">
    <name type="scientific">Rhizoctonia solani</name>
    <dbReference type="NCBI Taxonomy" id="456999"/>
    <lineage>
        <taxon>Eukaryota</taxon>
        <taxon>Fungi</taxon>
        <taxon>Dikarya</taxon>
        <taxon>Basidiomycota</taxon>
        <taxon>Agaricomycotina</taxon>
        <taxon>Agaricomycetes</taxon>
        <taxon>Cantharellales</taxon>
        <taxon>Ceratobasidiaceae</taxon>
        <taxon>Rhizoctonia</taxon>
    </lineage>
</organism>
<dbReference type="Proteomes" id="UP000602905">
    <property type="component" value="Unassembled WGS sequence"/>
</dbReference>
<evidence type="ECO:0000313" key="1">
    <source>
        <dbReference type="EMBL" id="KAF8695667.1"/>
    </source>
</evidence>
<proteinExistence type="predicted"/>
<reference evidence="1" key="1">
    <citation type="submission" date="2020-09" db="EMBL/GenBank/DDBJ databases">
        <title>Comparative genome analyses of four rice-infecting Rhizoctonia solani isolates reveal extensive enrichment of homogalacturonan modification genes.</title>
        <authorList>
            <person name="Lee D.-Y."/>
            <person name="Jeon J."/>
            <person name="Kim K.-T."/>
            <person name="Cheong K."/>
            <person name="Song H."/>
            <person name="Choi G."/>
            <person name="Ko J."/>
            <person name="Opiyo S.O."/>
            <person name="Zuo S."/>
            <person name="Madhav S."/>
            <person name="Lee Y.-H."/>
            <person name="Wang G.-L."/>
        </authorList>
    </citation>
    <scope>NUCLEOTIDE SEQUENCE</scope>
    <source>
        <strain evidence="1">AG1-IA WGL</strain>
    </source>
</reference>
<sequence>MGIASNTVAVGAYSPLSSSERLRFSSPASIIVVRVMKDGSEVTWLTRGSPAPPPPLVLRSSEFKSWAYEAIGAVEYPHAAKACASGFPTLPPGVCDIRTLILILRVNPSRNQSGRAGSTDLFSIALLNLQGPGEDSPRPVFTFEPQQSSVLRIVITSETRSLSTFVFTSGDKWNSHTTPRLYDFPITLLALEVLYLEDLFKDLLDLILESTALGPHHTTLHITGKCVRTYPPRDNEVLGFHDSKLGNFKIDTLMIGHDLGGHGPALRPLLEMLPTIKTLYMDCLTLTPSNLRPLINHAGPGKPAVNFPRLTKLYIGQSFFPDISGLHSLQEVVASHPIVGLGLGMGLREFTEARDTLRHMPDPRKQMRISGFN</sequence>
<protein>
    <submittedName>
        <fullName evidence="1">Uncharacterized protein</fullName>
    </submittedName>
</protein>